<dbReference type="EMBL" id="LYPA01000052">
    <property type="protein sequence ID" value="OBR65845.1"/>
    <property type="molecule type" value="Genomic_DNA"/>
</dbReference>
<comment type="caution">
    <text evidence="8">The sequence shown here is derived from an EMBL/GenBank/DDBJ whole genome shotgun (WGS) entry which is preliminary data.</text>
</comment>
<feature type="transmembrane region" description="Helical" evidence="7">
    <location>
        <begin position="282"/>
        <end position="300"/>
    </location>
</feature>
<feature type="transmembrane region" description="Helical" evidence="7">
    <location>
        <begin position="248"/>
        <end position="275"/>
    </location>
</feature>
<feature type="transmembrane region" description="Helical" evidence="7">
    <location>
        <begin position="12"/>
        <end position="29"/>
    </location>
</feature>
<comment type="similarity">
    <text evidence="2">Belongs to the autoinducer-2 exporter (AI-2E) (TC 2.A.86) family.</text>
</comment>
<dbReference type="InterPro" id="IPR014227">
    <property type="entry name" value="YtvI-like"/>
</dbReference>
<feature type="transmembrane region" description="Helical" evidence="7">
    <location>
        <begin position="157"/>
        <end position="181"/>
    </location>
</feature>
<keyword evidence="4 7" id="KW-1133">Transmembrane helix</keyword>
<evidence type="ECO:0000313" key="8">
    <source>
        <dbReference type="EMBL" id="OBR65845.1"/>
    </source>
</evidence>
<keyword evidence="9" id="KW-1185">Reference proteome</keyword>
<dbReference type="AlphaFoldDB" id="A0A1A5YKC6"/>
<evidence type="ECO:0000256" key="5">
    <source>
        <dbReference type="ARBA" id="ARBA00023136"/>
    </source>
</evidence>
<keyword evidence="3 7" id="KW-0812">Transmembrane</keyword>
<protein>
    <submittedName>
        <fullName evidence="8">Sporulation integral membrane protein YtvI</fullName>
    </submittedName>
</protein>
<sequence>MLSFYKRYWRTAFDIALIALTVYLIMYAFSFLYRIATPIFFALIIFICIEPLAARLNKWGVKKSIASGISIILFTLLILGAFTGAGIIVTKQGTALANNFPEYQKVLTQQIDNLTIALEKQFDKLPEDFDLAQSTKDFLDKASSKIGAIAQSVFMGIVGYVSSISTFVFNLVVGVILAYFLSIEITVWRKTATEKTPKTFKAAFVFLRENVFKGIGSYIKAQVKMITVTFLVILVALIALGVDNAFVIALVAGIFDVLPLLGVSTLFVPWIIYLFIVGQTTLAIWLSLLLLVVILTRQILEPKITGDSLGVSAFTMLAFMIVSLSLFGIAGVILSPILVILIKSLYVQGYFKMWIRKPIDEYDEHVEPAAATGITPPVSVEETPSQSFLERLKRTPPAKKKEEDGENKKS</sequence>
<evidence type="ECO:0000256" key="4">
    <source>
        <dbReference type="ARBA" id="ARBA00022989"/>
    </source>
</evidence>
<dbReference type="STRING" id="1844972.A7K91_17595"/>
<evidence type="ECO:0000256" key="2">
    <source>
        <dbReference type="ARBA" id="ARBA00009773"/>
    </source>
</evidence>
<feature type="transmembrane region" description="Helical" evidence="7">
    <location>
        <begin position="35"/>
        <end position="53"/>
    </location>
</feature>
<dbReference type="PANTHER" id="PTHR21716:SF68">
    <property type="entry name" value="TRANSPORT PROTEIN YTVI-RELATED"/>
    <property type="match status" value="1"/>
</dbReference>
<feature type="transmembrane region" description="Helical" evidence="7">
    <location>
        <begin position="312"/>
        <end position="342"/>
    </location>
</feature>
<evidence type="ECO:0000256" key="3">
    <source>
        <dbReference type="ARBA" id="ARBA00022692"/>
    </source>
</evidence>
<accession>A0A1A5YKC6</accession>
<feature type="transmembrane region" description="Helical" evidence="7">
    <location>
        <begin position="223"/>
        <end position="242"/>
    </location>
</feature>
<gene>
    <name evidence="8" type="ORF">A7K91_17595</name>
</gene>
<reference evidence="8" key="1">
    <citation type="submission" date="2016-05" db="EMBL/GenBank/DDBJ databases">
        <title>Paenibacillus oryzae. sp. nov., isolated from the rice root.</title>
        <authorList>
            <person name="Zhang J."/>
            <person name="Zhang X."/>
        </authorList>
    </citation>
    <scope>NUCLEOTIDE SEQUENCE [LARGE SCALE GENOMIC DNA]</scope>
    <source>
        <strain evidence="8">1DrF-4</strain>
    </source>
</reference>
<dbReference type="GO" id="GO:0016020">
    <property type="term" value="C:membrane"/>
    <property type="evidence" value="ECO:0007669"/>
    <property type="project" value="UniProtKB-SubCell"/>
</dbReference>
<name>A0A1A5YKC6_9BACL</name>
<evidence type="ECO:0000256" key="6">
    <source>
        <dbReference type="SAM" id="MobiDB-lite"/>
    </source>
</evidence>
<feature type="compositionally biased region" description="Basic and acidic residues" evidence="6">
    <location>
        <begin position="399"/>
        <end position="410"/>
    </location>
</feature>
<proteinExistence type="inferred from homology"/>
<evidence type="ECO:0000313" key="9">
    <source>
        <dbReference type="Proteomes" id="UP000092024"/>
    </source>
</evidence>
<dbReference type="PANTHER" id="PTHR21716">
    <property type="entry name" value="TRANSMEMBRANE PROTEIN"/>
    <property type="match status" value="1"/>
</dbReference>
<evidence type="ECO:0000256" key="1">
    <source>
        <dbReference type="ARBA" id="ARBA00004141"/>
    </source>
</evidence>
<organism evidence="8 9">
    <name type="scientific">Paenibacillus oryzae</name>
    <dbReference type="NCBI Taxonomy" id="1844972"/>
    <lineage>
        <taxon>Bacteria</taxon>
        <taxon>Bacillati</taxon>
        <taxon>Bacillota</taxon>
        <taxon>Bacilli</taxon>
        <taxon>Bacillales</taxon>
        <taxon>Paenibacillaceae</taxon>
        <taxon>Paenibacillus</taxon>
    </lineage>
</organism>
<dbReference type="Pfam" id="PF01594">
    <property type="entry name" value="AI-2E_transport"/>
    <property type="match status" value="1"/>
</dbReference>
<keyword evidence="5 7" id="KW-0472">Membrane</keyword>
<feature type="region of interest" description="Disordered" evidence="6">
    <location>
        <begin position="373"/>
        <end position="410"/>
    </location>
</feature>
<evidence type="ECO:0000256" key="7">
    <source>
        <dbReference type="SAM" id="Phobius"/>
    </source>
</evidence>
<dbReference type="GO" id="GO:0055085">
    <property type="term" value="P:transmembrane transport"/>
    <property type="evidence" value="ECO:0007669"/>
    <property type="project" value="TreeGrafter"/>
</dbReference>
<dbReference type="NCBIfam" id="TIGR02872">
    <property type="entry name" value="spore_ytvI"/>
    <property type="match status" value="1"/>
</dbReference>
<comment type="subcellular location">
    <subcellularLocation>
        <location evidence="1">Membrane</location>
        <topology evidence="1">Multi-pass membrane protein</topology>
    </subcellularLocation>
</comment>
<dbReference type="OrthoDB" id="9774361at2"/>
<dbReference type="Proteomes" id="UP000092024">
    <property type="component" value="Unassembled WGS sequence"/>
</dbReference>
<dbReference type="RefSeq" id="WP_068682753.1">
    <property type="nucleotide sequence ID" value="NZ_LYPA01000052.1"/>
</dbReference>
<dbReference type="InterPro" id="IPR002549">
    <property type="entry name" value="AI-2E-like"/>
</dbReference>
<feature type="transmembrane region" description="Helical" evidence="7">
    <location>
        <begin position="65"/>
        <end position="89"/>
    </location>
</feature>